<dbReference type="GO" id="GO:0006071">
    <property type="term" value="P:glycerol metabolic process"/>
    <property type="evidence" value="ECO:0007669"/>
    <property type="project" value="UniProtKB-KW"/>
</dbReference>
<dbReference type="InterPro" id="IPR017946">
    <property type="entry name" value="PLC-like_Pdiesterase_TIM-brl"/>
</dbReference>
<feature type="chain" id="PRO_5040976453" description="glycerophosphodiester phosphodiesterase" evidence="7">
    <location>
        <begin position="17"/>
        <end position="417"/>
    </location>
</feature>
<dbReference type="AlphaFoldDB" id="A0A9W9CR84"/>
<keyword evidence="3 7" id="KW-0732">Signal</keyword>
<evidence type="ECO:0000256" key="1">
    <source>
        <dbReference type="ARBA" id="ARBA00007277"/>
    </source>
</evidence>
<feature type="signal peptide" evidence="7">
    <location>
        <begin position="1"/>
        <end position="16"/>
    </location>
</feature>
<dbReference type="PROSITE" id="PS51704">
    <property type="entry name" value="GP_PDE"/>
    <property type="match status" value="1"/>
</dbReference>
<dbReference type="Gene3D" id="3.20.20.190">
    <property type="entry name" value="Phosphatidylinositol (PI) phosphodiesterase"/>
    <property type="match status" value="1"/>
</dbReference>
<protein>
    <recommendedName>
        <fullName evidence="2">glycerophosphodiester phosphodiesterase</fullName>
        <ecNumber evidence="2">3.1.4.46</ecNumber>
    </recommendedName>
</protein>
<evidence type="ECO:0000313" key="9">
    <source>
        <dbReference type="EMBL" id="KAJ4376163.1"/>
    </source>
</evidence>
<evidence type="ECO:0000256" key="6">
    <source>
        <dbReference type="ARBA" id="ARBA00047512"/>
    </source>
</evidence>
<evidence type="ECO:0000256" key="2">
    <source>
        <dbReference type="ARBA" id="ARBA00012247"/>
    </source>
</evidence>
<keyword evidence="10" id="KW-1185">Reference proteome</keyword>
<name>A0A9W9CR84_9PLEO</name>
<accession>A0A9W9CR84</accession>
<keyword evidence="5" id="KW-0378">Hydrolase</keyword>
<evidence type="ECO:0000313" key="10">
    <source>
        <dbReference type="Proteomes" id="UP001140560"/>
    </source>
</evidence>
<feature type="domain" description="GP-PDE" evidence="8">
    <location>
        <begin position="75"/>
        <end position="412"/>
    </location>
</feature>
<dbReference type="OrthoDB" id="1058301at2759"/>
<dbReference type="EMBL" id="JAPEUY010000002">
    <property type="protein sequence ID" value="KAJ4376163.1"/>
    <property type="molecule type" value="Genomic_DNA"/>
</dbReference>
<evidence type="ECO:0000256" key="7">
    <source>
        <dbReference type="SAM" id="SignalP"/>
    </source>
</evidence>
<dbReference type="PANTHER" id="PTHR43620:SF7">
    <property type="entry name" value="GLYCEROPHOSPHODIESTER PHOSPHODIESTERASE GDPD5-RELATED"/>
    <property type="match status" value="1"/>
</dbReference>
<evidence type="ECO:0000256" key="4">
    <source>
        <dbReference type="ARBA" id="ARBA00022798"/>
    </source>
</evidence>
<dbReference type="GO" id="GO:0008889">
    <property type="term" value="F:glycerophosphodiester phosphodiesterase activity"/>
    <property type="evidence" value="ECO:0007669"/>
    <property type="project" value="UniProtKB-EC"/>
</dbReference>
<comment type="catalytic activity">
    <reaction evidence="6">
        <text>a sn-glycero-3-phosphodiester + H2O = an alcohol + sn-glycerol 3-phosphate + H(+)</text>
        <dbReference type="Rhea" id="RHEA:12969"/>
        <dbReference type="ChEBI" id="CHEBI:15377"/>
        <dbReference type="ChEBI" id="CHEBI:15378"/>
        <dbReference type="ChEBI" id="CHEBI:30879"/>
        <dbReference type="ChEBI" id="CHEBI:57597"/>
        <dbReference type="ChEBI" id="CHEBI:83408"/>
        <dbReference type="EC" id="3.1.4.46"/>
    </reaction>
</comment>
<dbReference type="Pfam" id="PF03009">
    <property type="entry name" value="GDPD"/>
    <property type="match status" value="1"/>
</dbReference>
<evidence type="ECO:0000256" key="3">
    <source>
        <dbReference type="ARBA" id="ARBA00022729"/>
    </source>
</evidence>
<evidence type="ECO:0000256" key="5">
    <source>
        <dbReference type="ARBA" id="ARBA00022801"/>
    </source>
</evidence>
<proteinExistence type="inferred from homology"/>
<evidence type="ECO:0000259" key="8">
    <source>
        <dbReference type="PROSITE" id="PS51704"/>
    </source>
</evidence>
<gene>
    <name evidence="9" type="ORF">N0V83_001444</name>
</gene>
<dbReference type="GO" id="GO:0006629">
    <property type="term" value="P:lipid metabolic process"/>
    <property type="evidence" value="ECO:0007669"/>
    <property type="project" value="InterPro"/>
</dbReference>
<comment type="caution">
    <text evidence="9">The sequence shown here is derived from an EMBL/GenBank/DDBJ whole genome shotgun (WGS) entry which is preliminary data.</text>
</comment>
<dbReference type="PANTHER" id="PTHR43620">
    <property type="entry name" value="GLYCEROPHOSPHORYL DIESTER PHOSPHODIESTERASE"/>
    <property type="match status" value="1"/>
</dbReference>
<comment type="similarity">
    <text evidence="1">Belongs to the glycerophosphoryl diester phosphodiesterase family.</text>
</comment>
<dbReference type="EC" id="3.1.4.46" evidence="2"/>
<dbReference type="SUPFAM" id="SSF51695">
    <property type="entry name" value="PLC-like phosphodiesterases"/>
    <property type="match status" value="1"/>
</dbReference>
<keyword evidence="4" id="KW-0319">Glycerol metabolism</keyword>
<dbReference type="InterPro" id="IPR030395">
    <property type="entry name" value="GP_PDE_dom"/>
</dbReference>
<dbReference type="Proteomes" id="UP001140560">
    <property type="component" value="Unassembled WGS sequence"/>
</dbReference>
<reference evidence="9" key="1">
    <citation type="submission" date="2022-10" db="EMBL/GenBank/DDBJ databases">
        <title>Tapping the CABI collections for fungal endophytes: first genome assemblies for Collariella, Neodidymelliopsis, Ascochyta clinopodiicola, Didymella pomorum, Didymosphaeria variabile, Neocosmospora piperis and Neocucurbitaria cava.</title>
        <authorList>
            <person name="Hill R."/>
        </authorList>
    </citation>
    <scope>NUCLEOTIDE SEQUENCE</scope>
    <source>
        <strain evidence="9">IMI 356814</strain>
    </source>
</reference>
<organism evidence="9 10">
    <name type="scientific">Neocucurbitaria cava</name>
    <dbReference type="NCBI Taxonomy" id="798079"/>
    <lineage>
        <taxon>Eukaryota</taxon>
        <taxon>Fungi</taxon>
        <taxon>Dikarya</taxon>
        <taxon>Ascomycota</taxon>
        <taxon>Pezizomycotina</taxon>
        <taxon>Dothideomycetes</taxon>
        <taxon>Pleosporomycetidae</taxon>
        <taxon>Pleosporales</taxon>
        <taxon>Pleosporineae</taxon>
        <taxon>Cucurbitariaceae</taxon>
        <taxon>Neocucurbitaria</taxon>
    </lineage>
</organism>
<sequence length="417" mass="46526">MRSFIVSSVLLGLASAAVVPVVPEVVPRGKGHGHDHKKFNVQVGVRPYYLVDDMDESPLKKKLESCSEQEFKTSDFVFSHRGAPLQFPEHTLQGYTAARRQGAGVIECDVSFTKDKQLVCRHSQCDLHYTTNILNTTLASKCSIPFTPFNGTAPATAKCCTSDITLAEFKTLCGKMEGFNANATTAEKYMDGTPYFRTDLYSQGCPKLMSVDDYIPLVDSWDLKYTAELKTPEVKMPFDGYTQKQYAQDLVNKFYQYGVEPSRVWLQSFLPDDIFYWIDNEPDFGKQAVYLDERVDTPAGYDNATASIPELAKRGVKIMAPAFFALTKVDKLGKIVPSEYALACKKAGLDMVAWSFDRSGWLQIGGGGYYYDYVKNVTNNDGDMYTVLDVLAQQVGIKAIFSDWPATATYYANCFGL</sequence>